<organism evidence="2 3">
    <name type="scientific">Byssothecium circinans</name>
    <dbReference type="NCBI Taxonomy" id="147558"/>
    <lineage>
        <taxon>Eukaryota</taxon>
        <taxon>Fungi</taxon>
        <taxon>Dikarya</taxon>
        <taxon>Ascomycota</taxon>
        <taxon>Pezizomycotina</taxon>
        <taxon>Dothideomycetes</taxon>
        <taxon>Pleosporomycetidae</taxon>
        <taxon>Pleosporales</taxon>
        <taxon>Massarineae</taxon>
        <taxon>Massarinaceae</taxon>
        <taxon>Byssothecium</taxon>
    </lineage>
</organism>
<keyword evidence="3" id="KW-1185">Reference proteome</keyword>
<evidence type="ECO:0000313" key="2">
    <source>
        <dbReference type="EMBL" id="KAF1959678.1"/>
    </source>
</evidence>
<sequence length="182" mass="21126">MQTEARPERLSPFYRESQNFLLGNRTFLFESKSCGVTICPRLPLSLGPLVPKTYLLLLLTKPLSISIYTTTSSSTTTIAHQQRLCSRILSHRLTVHQTIPKKAPSTPTHTLILQTPTNNAIHPNSPPTHRSRFRSRFRSRPPSNEHLPTTQDLHHRLPKLPHWRLHPHRLRHQPRQRHRAPR</sequence>
<dbReference type="EMBL" id="ML976984">
    <property type="protein sequence ID" value="KAF1959678.1"/>
    <property type="molecule type" value="Genomic_DNA"/>
</dbReference>
<proteinExistence type="predicted"/>
<feature type="compositionally biased region" description="Basic residues" evidence="1">
    <location>
        <begin position="156"/>
        <end position="182"/>
    </location>
</feature>
<gene>
    <name evidence="2" type="ORF">CC80DRAFT_308058</name>
</gene>
<evidence type="ECO:0000313" key="3">
    <source>
        <dbReference type="Proteomes" id="UP000800035"/>
    </source>
</evidence>
<name>A0A6A5U4Q5_9PLEO</name>
<protein>
    <submittedName>
        <fullName evidence="2">Uncharacterized protein</fullName>
    </submittedName>
</protein>
<feature type="compositionally biased region" description="Basic residues" evidence="1">
    <location>
        <begin position="129"/>
        <end position="139"/>
    </location>
</feature>
<dbReference type="Proteomes" id="UP000800035">
    <property type="component" value="Unassembled WGS sequence"/>
</dbReference>
<reference evidence="2" key="1">
    <citation type="journal article" date="2020" name="Stud. Mycol.">
        <title>101 Dothideomycetes genomes: a test case for predicting lifestyles and emergence of pathogens.</title>
        <authorList>
            <person name="Haridas S."/>
            <person name="Albert R."/>
            <person name="Binder M."/>
            <person name="Bloem J."/>
            <person name="Labutti K."/>
            <person name="Salamov A."/>
            <person name="Andreopoulos B."/>
            <person name="Baker S."/>
            <person name="Barry K."/>
            <person name="Bills G."/>
            <person name="Bluhm B."/>
            <person name="Cannon C."/>
            <person name="Castanera R."/>
            <person name="Culley D."/>
            <person name="Daum C."/>
            <person name="Ezra D."/>
            <person name="Gonzalez J."/>
            <person name="Henrissat B."/>
            <person name="Kuo A."/>
            <person name="Liang C."/>
            <person name="Lipzen A."/>
            <person name="Lutzoni F."/>
            <person name="Magnuson J."/>
            <person name="Mondo S."/>
            <person name="Nolan M."/>
            <person name="Ohm R."/>
            <person name="Pangilinan J."/>
            <person name="Park H.-J."/>
            <person name="Ramirez L."/>
            <person name="Alfaro M."/>
            <person name="Sun H."/>
            <person name="Tritt A."/>
            <person name="Yoshinaga Y."/>
            <person name="Zwiers L.-H."/>
            <person name="Turgeon B."/>
            <person name="Goodwin S."/>
            <person name="Spatafora J."/>
            <person name="Crous P."/>
            <person name="Grigoriev I."/>
        </authorList>
    </citation>
    <scope>NUCLEOTIDE SEQUENCE</scope>
    <source>
        <strain evidence="2">CBS 675.92</strain>
    </source>
</reference>
<feature type="region of interest" description="Disordered" evidence="1">
    <location>
        <begin position="116"/>
        <end position="182"/>
    </location>
</feature>
<accession>A0A6A5U4Q5</accession>
<dbReference type="AlphaFoldDB" id="A0A6A5U4Q5"/>
<evidence type="ECO:0000256" key="1">
    <source>
        <dbReference type="SAM" id="MobiDB-lite"/>
    </source>
</evidence>